<evidence type="ECO:0000256" key="1">
    <source>
        <dbReference type="SAM" id="SignalP"/>
    </source>
</evidence>
<dbReference type="Gene3D" id="1.20.1270.180">
    <property type="match status" value="1"/>
</dbReference>
<reference evidence="3 4" key="1">
    <citation type="submission" date="2020-05" db="EMBL/GenBank/DDBJ databases">
        <title>Aquincola sp. isolate from soil.</title>
        <authorList>
            <person name="Han J."/>
            <person name="Kim D.-U."/>
        </authorList>
    </citation>
    <scope>NUCLEOTIDE SEQUENCE [LARGE SCALE GENOMIC DNA]</scope>
    <source>
        <strain evidence="3 4">S2</strain>
    </source>
</reference>
<evidence type="ECO:0000313" key="4">
    <source>
        <dbReference type="Proteomes" id="UP000737171"/>
    </source>
</evidence>
<name>A0ABX2EUU4_9BURK</name>
<proteinExistence type="predicted"/>
<evidence type="ECO:0000313" key="3">
    <source>
        <dbReference type="EMBL" id="NRF72417.1"/>
    </source>
</evidence>
<dbReference type="Proteomes" id="UP000737171">
    <property type="component" value="Unassembled WGS sequence"/>
</dbReference>
<dbReference type="EMBL" id="JABRWJ010000026">
    <property type="protein sequence ID" value="NRF72417.1"/>
    <property type="molecule type" value="Genomic_DNA"/>
</dbReference>
<sequence length="144" mass="16161">MQSKFFVFFMLSLPLTAQAQTKPRCDGERLSTADEGFCLATEYDQASKLLSGKIRQLLELAASADTGFSDPKYVKERRAAFVQAIRESQNSWRRLVEAECSVLVVGSFGIGNGGENAAVQCKIDRTYERIGHLSKTEAYRWLWP</sequence>
<feature type="signal peptide" evidence="1">
    <location>
        <begin position="1"/>
        <end position="19"/>
    </location>
</feature>
<dbReference type="Pfam" id="PF07007">
    <property type="entry name" value="LprI"/>
    <property type="match status" value="1"/>
</dbReference>
<organism evidence="3 4">
    <name type="scientific">Pseudaquabacterium terrae</name>
    <dbReference type="NCBI Taxonomy" id="2732868"/>
    <lineage>
        <taxon>Bacteria</taxon>
        <taxon>Pseudomonadati</taxon>
        <taxon>Pseudomonadota</taxon>
        <taxon>Betaproteobacteria</taxon>
        <taxon>Burkholderiales</taxon>
        <taxon>Sphaerotilaceae</taxon>
        <taxon>Pseudaquabacterium</taxon>
    </lineage>
</organism>
<feature type="domain" description="Lysozyme inhibitor LprI-like N-terminal" evidence="2">
    <location>
        <begin position="31"/>
        <end position="133"/>
    </location>
</feature>
<feature type="chain" id="PRO_5047308517" evidence="1">
    <location>
        <begin position="20"/>
        <end position="144"/>
    </location>
</feature>
<evidence type="ECO:0000259" key="2">
    <source>
        <dbReference type="Pfam" id="PF07007"/>
    </source>
</evidence>
<dbReference type="RefSeq" id="WP_173135609.1">
    <property type="nucleotide sequence ID" value="NZ_JABRWJ010000026.1"/>
</dbReference>
<protein>
    <submittedName>
        <fullName evidence="3">DUF1311 domain-containing protein</fullName>
    </submittedName>
</protein>
<dbReference type="InterPro" id="IPR009739">
    <property type="entry name" value="LprI-like_N"/>
</dbReference>
<keyword evidence="1" id="KW-0732">Signal</keyword>
<gene>
    <name evidence="3" type="ORF">HLB44_36250</name>
</gene>
<accession>A0ABX2EUU4</accession>
<keyword evidence="4" id="KW-1185">Reference proteome</keyword>
<comment type="caution">
    <text evidence="3">The sequence shown here is derived from an EMBL/GenBank/DDBJ whole genome shotgun (WGS) entry which is preliminary data.</text>
</comment>